<comment type="subcellular location">
    <subcellularLocation>
        <location evidence="1">Nucleus</location>
    </subcellularLocation>
</comment>
<evidence type="ECO:0000256" key="6">
    <source>
        <dbReference type="ARBA" id="ARBA00023242"/>
    </source>
</evidence>
<dbReference type="GO" id="GO:0060042">
    <property type="term" value="P:retina morphogenesis in camera-type eye"/>
    <property type="evidence" value="ECO:0007669"/>
    <property type="project" value="UniProtKB-ARBA"/>
</dbReference>
<dbReference type="FunFam" id="1.10.10.500:FF:000001">
    <property type="entry name" value="Prospero homeobox protein 1"/>
    <property type="match status" value="1"/>
</dbReference>
<dbReference type="Gene3D" id="1.10.10.500">
    <property type="entry name" value="Homeo-prospero domain"/>
    <property type="match status" value="1"/>
</dbReference>
<keyword evidence="10" id="KW-1185">Reference proteome</keyword>
<dbReference type="InterPro" id="IPR009057">
    <property type="entry name" value="Homeodomain-like_sf"/>
</dbReference>
<dbReference type="GeneTree" id="ENSGT00940000154790"/>
<dbReference type="PROSITE" id="PS51818">
    <property type="entry name" value="HOMEO_PROSPERO"/>
    <property type="match status" value="1"/>
</dbReference>
<organism evidence="9 10">
    <name type="scientific">Erpetoichthys calabaricus</name>
    <name type="common">Rope fish</name>
    <name type="synonym">Calamoichthys calabaricus</name>
    <dbReference type="NCBI Taxonomy" id="27687"/>
    <lineage>
        <taxon>Eukaryota</taxon>
        <taxon>Metazoa</taxon>
        <taxon>Chordata</taxon>
        <taxon>Craniata</taxon>
        <taxon>Vertebrata</taxon>
        <taxon>Euteleostomi</taxon>
        <taxon>Actinopterygii</taxon>
        <taxon>Polypteriformes</taxon>
        <taxon>Polypteridae</taxon>
        <taxon>Erpetoichthys</taxon>
    </lineage>
</organism>
<dbReference type="AlphaFoldDB" id="A0A8C4T256"/>
<keyword evidence="3" id="KW-0238">DNA-binding</keyword>
<dbReference type="SUPFAM" id="SSF46689">
    <property type="entry name" value="Homeodomain-like"/>
    <property type="match status" value="1"/>
</dbReference>
<proteinExistence type="predicted"/>
<dbReference type="GO" id="GO:0031016">
    <property type="term" value="P:pancreas development"/>
    <property type="evidence" value="ECO:0007669"/>
    <property type="project" value="UniProtKB-ARBA"/>
</dbReference>
<dbReference type="GO" id="GO:0001945">
    <property type="term" value="P:lymph vessel development"/>
    <property type="evidence" value="ECO:0007669"/>
    <property type="project" value="UniProtKB-ARBA"/>
</dbReference>
<dbReference type="GO" id="GO:0035295">
    <property type="term" value="P:tube development"/>
    <property type="evidence" value="ECO:0007669"/>
    <property type="project" value="UniProtKB-ARBA"/>
</dbReference>
<dbReference type="GO" id="GO:0048646">
    <property type="term" value="P:anatomical structure formation involved in morphogenesis"/>
    <property type="evidence" value="ECO:0007669"/>
    <property type="project" value="UniProtKB-ARBA"/>
</dbReference>
<feature type="domain" description="Prospero" evidence="8">
    <location>
        <begin position="555"/>
        <end position="709"/>
    </location>
</feature>
<keyword evidence="4" id="KW-0371">Homeobox</keyword>
<feature type="compositionally biased region" description="Basic and acidic residues" evidence="7">
    <location>
        <begin position="149"/>
        <end position="159"/>
    </location>
</feature>
<dbReference type="GO" id="GO:0000981">
    <property type="term" value="F:DNA-binding transcription factor activity, RNA polymerase II-specific"/>
    <property type="evidence" value="ECO:0007669"/>
    <property type="project" value="TreeGrafter"/>
</dbReference>
<evidence type="ECO:0000313" key="9">
    <source>
        <dbReference type="Ensembl" id="ENSECRP00000025735.1"/>
    </source>
</evidence>
<dbReference type="InterPro" id="IPR023082">
    <property type="entry name" value="Homeo_prospero_dom"/>
</dbReference>
<dbReference type="Ensembl" id="ENSECRT00000026277.1">
    <property type="protein sequence ID" value="ENSECRP00000025735.1"/>
    <property type="gene ID" value="ENSECRG00000017356.1"/>
</dbReference>
<evidence type="ECO:0000259" key="8">
    <source>
        <dbReference type="PROSITE" id="PS51818"/>
    </source>
</evidence>
<gene>
    <name evidence="9" type="primary">PROX2</name>
    <name evidence="9" type="synonym">prox2</name>
</gene>
<evidence type="ECO:0000256" key="5">
    <source>
        <dbReference type="ARBA" id="ARBA00023163"/>
    </source>
</evidence>
<keyword evidence="5" id="KW-0804">Transcription</keyword>
<evidence type="ECO:0000256" key="7">
    <source>
        <dbReference type="SAM" id="MobiDB-lite"/>
    </source>
</evidence>
<feature type="compositionally biased region" description="Polar residues" evidence="7">
    <location>
        <begin position="207"/>
        <end position="216"/>
    </location>
</feature>
<dbReference type="Proteomes" id="UP000694620">
    <property type="component" value="Chromosome 16"/>
</dbReference>
<keyword evidence="6" id="KW-0539">Nucleus</keyword>
<feature type="region of interest" description="Disordered" evidence="7">
    <location>
        <begin position="195"/>
        <end position="224"/>
    </location>
</feature>
<sequence>MLKPSHSQTSHTKILSELIITKGTYLDAEGQATYVIILIMNKSILETSMHSSTDCYLESDENKMLYPCLRRNLFEDSLGAYPNSSIISQLLQKSIHNKRLADDNFFYLSASALPSSTTADCGVEDRSSSSSRESTMEPLSPESHLSSSEGERPINENHQAKRARVENIIRGMAASPNEQSPGEGGRTDPFTEVRESYRENKRKQRLPQHQYNSYETSAPKKWNKKEDECQKLKEQLQSMQRLLRQLQEKFFQVYDFRDSTFNEPEGGVSTENSGDKRCKVLTETFSSTVNCDYGDKTNKSQIPQTVNFQASSGVPSVLDDANSISEVLKYQLSRAVNESVDSVLKSFSSTFFRQLSQMLDIQDYTTSSTSSTENNTETPCPQTQLNTEEAFKVRYHDCYNAETSANEDQNEALSLVVRKTPVSQEARPMNQIPKKHYLPQTALPMNYSPVVHENQILEHILKYGPHRNFSSLQCISPSVHRSPPQSVDFPWEAMKVKSKVTSTHLAHQLHEKTLSQVPAGSLCLPHVKMECADPQSLADRSPYINVPVLNFSNIQEGLTPNHLKKAKLMFFYTRYPSSNVLKTFFPDVKFNRCITSQLIKWFSNFREFYYIQMEKFARQAIMDGINNRKDLVVTRDSELFRALNMHYNKANDFQVPERFLEVAEITLQEFFNAISMAKDCDPSWKKAIYKVICKLDSEVPDQFKSSNFI</sequence>
<dbReference type="GO" id="GO:0005737">
    <property type="term" value="C:cytoplasm"/>
    <property type="evidence" value="ECO:0007669"/>
    <property type="project" value="UniProtKB-ARBA"/>
</dbReference>
<reference evidence="9" key="3">
    <citation type="submission" date="2025-09" db="UniProtKB">
        <authorList>
            <consortium name="Ensembl"/>
        </authorList>
    </citation>
    <scope>IDENTIFICATION</scope>
</reference>
<reference evidence="9" key="2">
    <citation type="submission" date="2025-08" db="UniProtKB">
        <authorList>
            <consortium name="Ensembl"/>
        </authorList>
    </citation>
    <scope>IDENTIFICATION</scope>
</reference>
<dbReference type="GO" id="GO:0048598">
    <property type="term" value="P:embryonic morphogenesis"/>
    <property type="evidence" value="ECO:0007669"/>
    <property type="project" value="UniProtKB-ARBA"/>
</dbReference>
<dbReference type="Pfam" id="PF05044">
    <property type="entry name" value="HPD"/>
    <property type="match status" value="1"/>
</dbReference>
<evidence type="ECO:0000256" key="2">
    <source>
        <dbReference type="ARBA" id="ARBA00023015"/>
    </source>
</evidence>
<protein>
    <submittedName>
        <fullName evidence="9">Prospero homeobox 2</fullName>
    </submittedName>
</protein>
<dbReference type="GO" id="GO:0007417">
    <property type="term" value="P:central nervous system development"/>
    <property type="evidence" value="ECO:0007669"/>
    <property type="project" value="UniProtKB-ARBA"/>
</dbReference>
<dbReference type="GO" id="GO:0000978">
    <property type="term" value="F:RNA polymerase II cis-regulatory region sequence-specific DNA binding"/>
    <property type="evidence" value="ECO:0007669"/>
    <property type="project" value="TreeGrafter"/>
</dbReference>
<keyword evidence="2" id="KW-0805">Transcription regulation</keyword>
<dbReference type="InterPro" id="IPR039350">
    <property type="entry name" value="Prospero_homeodomain"/>
</dbReference>
<evidence type="ECO:0000256" key="4">
    <source>
        <dbReference type="ARBA" id="ARBA00023155"/>
    </source>
</evidence>
<dbReference type="GO" id="GO:0070365">
    <property type="term" value="P:hepatocyte differentiation"/>
    <property type="evidence" value="ECO:0007669"/>
    <property type="project" value="UniProtKB-ARBA"/>
</dbReference>
<dbReference type="InterPro" id="IPR037131">
    <property type="entry name" value="Homeo_prospero_dom_sf"/>
</dbReference>
<reference evidence="9" key="1">
    <citation type="submission" date="2021-06" db="EMBL/GenBank/DDBJ databases">
        <authorList>
            <consortium name="Wellcome Sanger Institute Data Sharing"/>
        </authorList>
    </citation>
    <scope>NUCLEOTIDE SEQUENCE [LARGE SCALE GENOMIC DNA]</scope>
</reference>
<accession>A0A8C4T256</accession>
<feature type="region of interest" description="Disordered" evidence="7">
    <location>
        <begin position="115"/>
        <end position="159"/>
    </location>
</feature>
<dbReference type="PANTHER" id="PTHR12198">
    <property type="entry name" value="HOMEOBOX PROTEIN PROSPERO/PROX-1/CEH-26"/>
    <property type="match status" value="1"/>
</dbReference>
<feature type="compositionally biased region" description="Low complexity" evidence="7">
    <location>
        <begin position="128"/>
        <end position="148"/>
    </location>
</feature>
<dbReference type="GO" id="GO:0070309">
    <property type="term" value="P:lens fiber cell morphogenesis"/>
    <property type="evidence" value="ECO:0007669"/>
    <property type="project" value="UniProtKB-ARBA"/>
</dbReference>
<evidence type="ECO:0000256" key="3">
    <source>
        <dbReference type="ARBA" id="ARBA00023125"/>
    </source>
</evidence>
<evidence type="ECO:0000313" key="10">
    <source>
        <dbReference type="Proteomes" id="UP000694620"/>
    </source>
</evidence>
<evidence type="ECO:0000256" key="1">
    <source>
        <dbReference type="ARBA" id="ARBA00004123"/>
    </source>
</evidence>
<dbReference type="PANTHER" id="PTHR12198:SF9">
    <property type="entry name" value="PROSPERO HOMEOBOX PROTEIN 2"/>
    <property type="match status" value="1"/>
</dbReference>
<name>A0A8C4T256_ERPCA</name>
<dbReference type="GO" id="GO:0005634">
    <property type="term" value="C:nucleus"/>
    <property type="evidence" value="ECO:0007669"/>
    <property type="project" value="UniProtKB-SubCell"/>
</dbReference>